<organism evidence="1 2">
    <name type="scientific">Strongylus vulgaris</name>
    <name type="common">Blood worm</name>
    <dbReference type="NCBI Taxonomy" id="40348"/>
    <lineage>
        <taxon>Eukaryota</taxon>
        <taxon>Metazoa</taxon>
        <taxon>Ecdysozoa</taxon>
        <taxon>Nematoda</taxon>
        <taxon>Chromadorea</taxon>
        <taxon>Rhabditida</taxon>
        <taxon>Rhabditina</taxon>
        <taxon>Rhabditomorpha</taxon>
        <taxon>Strongyloidea</taxon>
        <taxon>Strongylidae</taxon>
        <taxon>Strongylus</taxon>
    </lineage>
</organism>
<name>A0A3P7LSP5_STRVU</name>
<proteinExistence type="predicted"/>
<evidence type="ECO:0000313" key="1">
    <source>
        <dbReference type="EMBL" id="VDM82128.1"/>
    </source>
</evidence>
<dbReference type="OrthoDB" id="532630at2759"/>
<reference evidence="1 2" key="1">
    <citation type="submission" date="2018-11" db="EMBL/GenBank/DDBJ databases">
        <authorList>
            <consortium name="Pathogen Informatics"/>
        </authorList>
    </citation>
    <scope>NUCLEOTIDE SEQUENCE [LARGE SCALE GENOMIC DNA]</scope>
</reference>
<dbReference type="EMBL" id="UYYB01116127">
    <property type="protein sequence ID" value="VDM82128.1"/>
    <property type="molecule type" value="Genomic_DNA"/>
</dbReference>
<sequence>MLSSPSTVHRLVLTSSCELRRIFDSHMFVQHSSCVSRNLVYKGMLPDLSPHLHTKECNFLIELLKRCNKEKTIGSLVSTLASARFGMRRCGSVQKKNEYGEGKDHNPSYSKRVVELRNLPEDYWTPLMHKLKKDGIMPDLTRSEGCRI</sequence>
<accession>A0A3P7LSP5</accession>
<gene>
    <name evidence="1" type="ORF">SVUK_LOCUS17126</name>
</gene>
<dbReference type="Proteomes" id="UP000270094">
    <property type="component" value="Unassembled WGS sequence"/>
</dbReference>
<keyword evidence="2" id="KW-1185">Reference proteome</keyword>
<evidence type="ECO:0000313" key="2">
    <source>
        <dbReference type="Proteomes" id="UP000270094"/>
    </source>
</evidence>
<protein>
    <submittedName>
        <fullName evidence="1">Uncharacterized protein</fullName>
    </submittedName>
</protein>
<dbReference type="AlphaFoldDB" id="A0A3P7LSP5"/>